<dbReference type="Proteomes" id="UP000077202">
    <property type="component" value="Unassembled WGS sequence"/>
</dbReference>
<evidence type="ECO:0000256" key="1">
    <source>
        <dbReference type="SAM" id="MobiDB-lite"/>
    </source>
</evidence>
<dbReference type="AlphaFoldDB" id="A0A176VJ15"/>
<feature type="region of interest" description="Disordered" evidence="1">
    <location>
        <begin position="83"/>
        <end position="133"/>
    </location>
</feature>
<accession>A0A176VJ15</accession>
<organism evidence="2 3">
    <name type="scientific">Marchantia polymorpha subsp. ruderalis</name>
    <dbReference type="NCBI Taxonomy" id="1480154"/>
    <lineage>
        <taxon>Eukaryota</taxon>
        <taxon>Viridiplantae</taxon>
        <taxon>Streptophyta</taxon>
        <taxon>Embryophyta</taxon>
        <taxon>Marchantiophyta</taxon>
        <taxon>Marchantiopsida</taxon>
        <taxon>Marchantiidae</taxon>
        <taxon>Marchantiales</taxon>
        <taxon>Marchantiaceae</taxon>
        <taxon>Marchantia</taxon>
    </lineage>
</organism>
<dbReference type="EMBL" id="LVLJ01003635">
    <property type="protein sequence ID" value="OAE20311.1"/>
    <property type="molecule type" value="Genomic_DNA"/>
</dbReference>
<evidence type="ECO:0000313" key="2">
    <source>
        <dbReference type="EMBL" id="OAE20311.1"/>
    </source>
</evidence>
<name>A0A176VJ15_MARPO</name>
<evidence type="ECO:0000313" key="3">
    <source>
        <dbReference type="Proteomes" id="UP000077202"/>
    </source>
</evidence>
<gene>
    <name evidence="2" type="ORF">AXG93_2338s1000</name>
</gene>
<feature type="region of interest" description="Disordered" evidence="1">
    <location>
        <begin position="159"/>
        <end position="179"/>
    </location>
</feature>
<feature type="compositionally biased region" description="Basic residues" evidence="1">
    <location>
        <begin position="87"/>
        <end position="98"/>
    </location>
</feature>
<keyword evidence="3" id="KW-1185">Reference proteome</keyword>
<feature type="compositionally biased region" description="Polar residues" evidence="1">
    <location>
        <begin position="106"/>
        <end position="121"/>
    </location>
</feature>
<feature type="region of interest" description="Disordered" evidence="1">
    <location>
        <begin position="1"/>
        <end position="25"/>
    </location>
</feature>
<reference evidence="2" key="1">
    <citation type="submission" date="2016-03" db="EMBL/GenBank/DDBJ databases">
        <title>Mechanisms controlling the formation of the plant cell surface in tip-growing cells are functionally conserved among land plants.</title>
        <authorList>
            <person name="Honkanen S."/>
            <person name="Jones V.A."/>
            <person name="Morieri G."/>
            <person name="Champion C."/>
            <person name="Hetherington A.J."/>
            <person name="Kelly S."/>
            <person name="Saint-Marcoux D."/>
            <person name="Proust H."/>
            <person name="Prescott H."/>
            <person name="Dolan L."/>
        </authorList>
    </citation>
    <scope>NUCLEOTIDE SEQUENCE [LARGE SCALE GENOMIC DNA]</scope>
    <source>
        <tissue evidence="2">Whole gametophyte</tissue>
    </source>
</reference>
<protein>
    <submittedName>
        <fullName evidence="2">Uncharacterized protein</fullName>
    </submittedName>
</protein>
<sequence>MEDRRLQGSEETGNCAGHYAHPMTGANDLYHGLADDSTQIVKVNVLPNREKPEWRLAKRRKVVTDDEEDLMLEARRAGTEIEGVRQSKTRARTKRKASRGLVVTEASDSSVKKTTAPTNASPEVAAGGPTQPVVAEGPSTVPVEVPADATVEPLKEKTEIVSPNSLSSERTRSVGSEDVPQPKIGVEVATEFTLSKAILEQIVAGVGGTVGNLAKESSASLDSSRFPTLKIPHCKIPNQRRKYRTKFKSAVAVKREWNSTTAMAKERAASLTTEAEEARIAEELRGKIVEAKTAEEELRSTIASKCDKKFRRIEELSASLSEGIKKHEEELTNWAMKLGDCKSFEVECKLKVKSECRRLQEQLGKAAMRSEESQRRMEKSKEVYRHLRDETIDELRLRVEKCLQGFAMWGLQLVKWLKLYLL</sequence>
<proteinExistence type="predicted"/>
<comment type="caution">
    <text evidence="2">The sequence shown here is derived from an EMBL/GenBank/DDBJ whole genome shotgun (WGS) entry which is preliminary data.</text>
</comment>